<proteinExistence type="inferred from homology"/>
<evidence type="ECO:0000256" key="4">
    <source>
        <dbReference type="ARBA" id="ARBA00013531"/>
    </source>
</evidence>
<keyword evidence="12 17" id="KW-1133">Transmembrane helix</keyword>
<dbReference type="InterPro" id="IPR005797">
    <property type="entry name" value="Cyt_b/b6_N"/>
</dbReference>
<accession>A0A6M4B302</accession>
<dbReference type="PANTHER" id="PTHR19271">
    <property type="entry name" value="CYTOCHROME B"/>
    <property type="match status" value="1"/>
</dbReference>
<keyword evidence="13 17" id="KW-0408">Iron</keyword>
<evidence type="ECO:0000256" key="16">
    <source>
        <dbReference type="ARBA" id="ARBA00023136"/>
    </source>
</evidence>
<evidence type="ECO:0000256" key="15">
    <source>
        <dbReference type="ARBA" id="ARBA00023128"/>
    </source>
</evidence>
<evidence type="ECO:0000256" key="10">
    <source>
        <dbReference type="ARBA" id="ARBA00022792"/>
    </source>
</evidence>
<feature type="transmembrane region" description="Helical" evidence="17">
    <location>
        <begin position="331"/>
        <end position="360"/>
    </location>
</feature>
<feature type="transmembrane region" description="Helical" evidence="17">
    <location>
        <begin position="304"/>
        <end position="324"/>
    </location>
</feature>
<evidence type="ECO:0000256" key="1">
    <source>
        <dbReference type="ARBA" id="ARBA00002566"/>
    </source>
</evidence>
<feature type="transmembrane region" description="Helical" evidence="17">
    <location>
        <begin position="105"/>
        <end position="122"/>
    </location>
</feature>
<dbReference type="EMBL" id="MK559448">
    <property type="protein sequence ID" value="QJQ35670.1"/>
    <property type="molecule type" value="Genomic_DNA"/>
</dbReference>
<evidence type="ECO:0000256" key="14">
    <source>
        <dbReference type="ARBA" id="ARBA00023075"/>
    </source>
</evidence>
<protein>
    <recommendedName>
        <fullName evidence="4 17">Cytochrome b</fullName>
    </recommendedName>
</protein>
<evidence type="ECO:0000256" key="17">
    <source>
        <dbReference type="RuleBase" id="RU362117"/>
    </source>
</evidence>
<dbReference type="PROSITE" id="PS51002">
    <property type="entry name" value="CYTB_NTER"/>
    <property type="match status" value="1"/>
</dbReference>
<dbReference type="InterPro" id="IPR016174">
    <property type="entry name" value="Di-haem_cyt_TM"/>
</dbReference>
<keyword evidence="11 17" id="KW-0249">Electron transport</keyword>
<keyword evidence="6 17" id="KW-0349">Heme</keyword>
<keyword evidence="16 17" id="KW-0472">Membrane</keyword>
<evidence type="ECO:0000259" key="19">
    <source>
        <dbReference type="PROSITE" id="PS51003"/>
    </source>
</evidence>
<keyword evidence="15 17" id="KW-0496">Mitochondrion</keyword>
<keyword evidence="7 17" id="KW-0679">Respiratory chain</keyword>
<comment type="similarity">
    <text evidence="17">Belongs to the cytochrome b family.</text>
</comment>
<feature type="transmembrane region" description="Helical" evidence="17">
    <location>
        <begin position="20"/>
        <end position="43"/>
    </location>
</feature>
<dbReference type="Gene3D" id="1.20.810.10">
    <property type="entry name" value="Cytochrome Bc1 Complex, Chain C"/>
    <property type="match status" value="1"/>
</dbReference>
<sequence>MVFIRSLVINLPCSSSLSYWYNLGSFLGISLVMQVISGLFLLLNYNSLESYSSIMYIVIEVNYGWFFKIFHSNNASIIFLNLYLHLYKNIMMFSYRLHKTWNTGLLMMILIMGAGFSGYVLVGSQMSFWAAMVITSLISVMPINGESLMYFVWGGFSINWMTLQLLFVVHFILPFLVLIIMVFHLLFLHNSGSTSVLYVHSGVEKISFFPYFWIKDMVNIIWYLLFIIVLLLYPYSLGEVELFEEANYLNSPVHIVPEWYFLTSYAILRSVPSKSMGVLIMGMSILVLFLYPLSVSYVSVPTIYLSHVWFVYMMMQFYLSYLGFSPISQPYVLLSLLNTFLYFLYHLSMMFLNVVVSYIFKVIS</sequence>
<evidence type="ECO:0000256" key="13">
    <source>
        <dbReference type="ARBA" id="ARBA00023004"/>
    </source>
</evidence>
<keyword evidence="14" id="KW-0830">Ubiquinone</keyword>
<keyword evidence="5 17" id="KW-0813">Transport</keyword>
<dbReference type="GO" id="GO:0016491">
    <property type="term" value="F:oxidoreductase activity"/>
    <property type="evidence" value="ECO:0007669"/>
    <property type="project" value="UniProtKB-UniRule"/>
</dbReference>
<feature type="transmembrane region" description="Helical" evidence="17">
    <location>
        <begin position="208"/>
        <end position="233"/>
    </location>
</feature>
<organism evidence="20">
    <name type="scientific">Acrobeloides varius</name>
    <dbReference type="NCBI Taxonomy" id="2020968"/>
    <lineage>
        <taxon>Eukaryota</taxon>
        <taxon>Metazoa</taxon>
        <taxon>Ecdysozoa</taxon>
        <taxon>Nematoda</taxon>
        <taxon>Chromadorea</taxon>
        <taxon>Rhabditida</taxon>
        <taxon>Tylenchina</taxon>
        <taxon>Cephalobomorpha</taxon>
        <taxon>Cephaloboidea</taxon>
        <taxon>Cephalobidae</taxon>
        <taxon>Acrobeloides</taxon>
    </lineage>
</organism>
<dbReference type="SUPFAM" id="SSF81342">
    <property type="entry name" value="Transmembrane di-heme cytochromes"/>
    <property type="match status" value="1"/>
</dbReference>
<evidence type="ECO:0000256" key="8">
    <source>
        <dbReference type="ARBA" id="ARBA00022692"/>
    </source>
</evidence>
<evidence type="ECO:0000256" key="2">
    <source>
        <dbReference type="ARBA" id="ARBA00004448"/>
    </source>
</evidence>
<keyword evidence="9 17" id="KW-0479">Metal-binding</keyword>
<comment type="subunit">
    <text evidence="3">The main subunits of complex b-c1 are: cytochrome b, cytochrome c1 and the Rieske protein.</text>
</comment>
<evidence type="ECO:0000256" key="5">
    <source>
        <dbReference type="ARBA" id="ARBA00022448"/>
    </source>
</evidence>
<feature type="transmembrane region" description="Helical" evidence="17">
    <location>
        <begin position="278"/>
        <end position="298"/>
    </location>
</feature>
<dbReference type="InterPro" id="IPR005798">
    <property type="entry name" value="Cyt_b/b6_C"/>
</dbReference>
<evidence type="ECO:0000256" key="7">
    <source>
        <dbReference type="ARBA" id="ARBA00022660"/>
    </source>
</evidence>
<dbReference type="Pfam" id="PF00033">
    <property type="entry name" value="Cytochrome_B"/>
    <property type="match status" value="1"/>
</dbReference>
<dbReference type="InterPro" id="IPR036150">
    <property type="entry name" value="Cyt_b/b6_C_sf"/>
</dbReference>
<evidence type="ECO:0000256" key="11">
    <source>
        <dbReference type="ARBA" id="ARBA00022982"/>
    </source>
</evidence>
<keyword evidence="8 17" id="KW-0812">Transmembrane</keyword>
<feature type="domain" description="Cytochrome b/b6 N-terminal region profile" evidence="18">
    <location>
        <begin position="1"/>
        <end position="197"/>
    </location>
</feature>
<gene>
    <name evidence="20" type="primary">CYTB</name>
</gene>
<dbReference type="AlphaFoldDB" id="A0A6M4B302"/>
<comment type="subcellular location">
    <subcellularLocation>
        <location evidence="2">Mitochondrion inner membrane</location>
        <topology evidence="2">Multi-pass membrane protein</topology>
    </subcellularLocation>
</comment>
<evidence type="ECO:0000256" key="6">
    <source>
        <dbReference type="ARBA" id="ARBA00022617"/>
    </source>
</evidence>
<name>A0A6M4B302_9BILA</name>
<reference evidence="20" key="1">
    <citation type="submission" date="2019-02" db="EMBL/GenBank/DDBJ databases">
        <title>The mitochondrial genomes of Acrobeloides varius (Cephalobomorpha) and its phylogenetic implications within Tylenchina (Nematoda).</title>
        <authorList>
            <person name="Kim T."/>
            <person name="Kim J."/>
            <person name="Lee Y."/>
            <person name="Park J.-K."/>
        </authorList>
    </citation>
    <scope>NUCLEOTIDE SEQUENCE</scope>
</reference>
<keyword evidence="10" id="KW-0999">Mitochondrion inner membrane</keyword>
<comment type="cofactor">
    <cofactor evidence="17">
        <name>heme b</name>
        <dbReference type="ChEBI" id="CHEBI:60344"/>
    </cofactor>
    <text evidence="17">Binds 2 heme groups non-covalently.</text>
</comment>
<feature type="transmembrane region" description="Helical" evidence="17">
    <location>
        <begin position="128"/>
        <end position="153"/>
    </location>
</feature>
<dbReference type="SUPFAM" id="SSF81648">
    <property type="entry name" value="a domain/subunit of cytochrome bc1 complex (Ubiquinol-cytochrome c reductase)"/>
    <property type="match status" value="1"/>
</dbReference>
<geneLocation type="mitochondrion" evidence="20"/>
<feature type="transmembrane region" description="Helical" evidence="17">
    <location>
        <begin position="63"/>
        <end position="84"/>
    </location>
</feature>
<evidence type="ECO:0000256" key="3">
    <source>
        <dbReference type="ARBA" id="ARBA00011649"/>
    </source>
</evidence>
<dbReference type="Pfam" id="PF00032">
    <property type="entry name" value="Cytochrom_B_C"/>
    <property type="match status" value="1"/>
</dbReference>
<evidence type="ECO:0000259" key="18">
    <source>
        <dbReference type="PROSITE" id="PS51002"/>
    </source>
</evidence>
<dbReference type="GO" id="GO:0008121">
    <property type="term" value="F:quinol-cytochrome-c reductase activity"/>
    <property type="evidence" value="ECO:0007669"/>
    <property type="project" value="TreeGrafter"/>
</dbReference>
<dbReference type="PROSITE" id="PS51003">
    <property type="entry name" value="CYTB_CTER"/>
    <property type="match status" value="1"/>
</dbReference>
<dbReference type="PANTHER" id="PTHR19271:SF16">
    <property type="entry name" value="CYTOCHROME B"/>
    <property type="match status" value="1"/>
</dbReference>
<evidence type="ECO:0000313" key="20">
    <source>
        <dbReference type="EMBL" id="QJQ35670.1"/>
    </source>
</evidence>
<dbReference type="InterPro" id="IPR027387">
    <property type="entry name" value="Cytb/b6-like_sf"/>
</dbReference>
<dbReference type="GO" id="GO:0005743">
    <property type="term" value="C:mitochondrial inner membrane"/>
    <property type="evidence" value="ECO:0007669"/>
    <property type="project" value="UniProtKB-SubCell"/>
</dbReference>
<comment type="function">
    <text evidence="1 17">Component of the ubiquinol-cytochrome c reductase complex (complex III or cytochrome b-c1 complex) that is part of the mitochondrial respiratory chain. The b-c1 complex mediates electron transfer from ubiquinol to cytochrome c. Contributes to the generation of a proton gradient across the mitochondrial membrane that is then used for ATP synthesis.</text>
</comment>
<dbReference type="GO" id="GO:0006122">
    <property type="term" value="P:mitochondrial electron transport, ubiquinol to cytochrome c"/>
    <property type="evidence" value="ECO:0007669"/>
    <property type="project" value="TreeGrafter"/>
</dbReference>
<evidence type="ECO:0000256" key="9">
    <source>
        <dbReference type="ARBA" id="ARBA00022723"/>
    </source>
</evidence>
<dbReference type="GO" id="GO:0046872">
    <property type="term" value="F:metal ion binding"/>
    <property type="evidence" value="ECO:0007669"/>
    <property type="project" value="UniProtKB-UniRule"/>
</dbReference>
<feature type="transmembrane region" description="Helical" evidence="17">
    <location>
        <begin position="165"/>
        <end position="188"/>
    </location>
</feature>
<feature type="domain" description="Cytochrome b/b6 C-terminal region profile" evidence="19">
    <location>
        <begin position="198"/>
        <end position="364"/>
    </location>
</feature>
<evidence type="ECO:0000256" key="12">
    <source>
        <dbReference type="ARBA" id="ARBA00022989"/>
    </source>
</evidence>